<proteinExistence type="predicted"/>
<dbReference type="OMA" id="MRAPMAN"/>
<sequence length="307" mass="35518">MERLFHPQSQLLDLLSQNSPKNEKESTLFHNLDKASDDQFKTKLRLDQSENHTLGVVCLPDNTQGLKFASFNPLDPSSTFDDESIIWKSSLIDNTLSRQFRSKKCQIDTDCYFMVVEHKVDNTFLVSPVSNYFIFDSYVPPKSSESQPSKVDNIQERLKKMTRASDEDRPKADDKQLPKKRKLSDIDKTNLGWDYENEELSDDENTYLNNRTTYTEDDPFYDKNLTSYGESVKSMLILQKEQEVDEELKEYSDDEDSSSQVSVSSKVRVETSKSTQPKELTFEDKVLLFLSDNNNKVTVKVIRSHIN</sequence>
<dbReference type="eggNOG" id="ENOG502TMX6">
    <property type="taxonomic scope" value="Eukaryota"/>
</dbReference>
<dbReference type="OrthoDB" id="343414at2759"/>
<dbReference type="EMBL" id="CR940348">
    <property type="protein sequence ID" value="CAI74229.1"/>
    <property type="molecule type" value="Genomic_DNA"/>
</dbReference>
<evidence type="ECO:0000256" key="1">
    <source>
        <dbReference type="SAM" id="MobiDB-lite"/>
    </source>
</evidence>
<feature type="region of interest" description="Disordered" evidence="1">
    <location>
        <begin position="161"/>
        <end position="182"/>
    </location>
</feature>
<dbReference type="STRING" id="5874.Q4UFB0"/>
<reference evidence="2 3" key="1">
    <citation type="journal article" date="2005" name="Science">
        <title>Genome of the host-cell transforming parasite Theileria annulata compared with T. parva.</title>
        <authorList>
            <person name="Pain A."/>
            <person name="Renauld H."/>
            <person name="Berriman M."/>
            <person name="Murphy L."/>
            <person name="Yeats C.A."/>
            <person name="Weir W."/>
            <person name="Kerhornou A."/>
            <person name="Aslett M."/>
            <person name="Bishop R."/>
            <person name="Bouchier C."/>
            <person name="Cochet M."/>
            <person name="Coulson R.M.R."/>
            <person name="Cronin A."/>
            <person name="de Villiers E.P."/>
            <person name="Fraser A."/>
            <person name="Fosker N."/>
            <person name="Gardner M."/>
            <person name="Goble A."/>
            <person name="Griffiths-Jones S."/>
            <person name="Harris D.E."/>
            <person name="Katzer F."/>
            <person name="Larke N."/>
            <person name="Lord A."/>
            <person name="Maser P."/>
            <person name="McKellar S."/>
            <person name="Mooney P."/>
            <person name="Morton F."/>
            <person name="Nene V."/>
            <person name="O'Neil S."/>
            <person name="Price C."/>
            <person name="Quail M.A."/>
            <person name="Rabbinowitsch E."/>
            <person name="Rawlings N.D."/>
            <person name="Rutter S."/>
            <person name="Saunders D."/>
            <person name="Seeger K."/>
            <person name="Shah T."/>
            <person name="Squares R."/>
            <person name="Squares S."/>
            <person name="Tivey A."/>
            <person name="Walker A.R."/>
            <person name="Woodward J."/>
            <person name="Dobbelaere D.A.E."/>
            <person name="Langsley G."/>
            <person name="Rajandream M.A."/>
            <person name="McKeever D."/>
            <person name="Shiels B."/>
            <person name="Tait A."/>
            <person name="Barrell B.G."/>
            <person name="Hall N."/>
        </authorList>
    </citation>
    <scope>NUCLEOTIDE SEQUENCE [LARGE SCALE GENOMIC DNA]</scope>
    <source>
        <strain evidence="3">Ankara</strain>
    </source>
</reference>
<dbReference type="AlphaFoldDB" id="Q4UFB0"/>
<dbReference type="VEuPathDB" id="PiroplasmaDB:TA14940"/>
<dbReference type="RefSeq" id="XP_951961.1">
    <property type="nucleotide sequence ID" value="XM_946868.1"/>
</dbReference>
<dbReference type="GeneID" id="3862239"/>
<dbReference type="Proteomes" id="UP000001950">
    <property type="component" value="Chromosome 2"/>
</dbReference>
<name>Q4UFB0_THEAN</name>
<gene>
    <name evidence="2" type="ORF">TA14940</name>
</gene>
<accession>Q4UFB0</accession>
<feature type="region of interest" description="Disordered" evidence="1">
    <location>
        <begin position="246"/>
        <end position="276"/>
    </location>
</feature>
<organism evidence="2 3">
    <name type="scientific">Theileria annulata</name>
    <dbReference type="NCBI Taxonomy" id="5874"/>
    <lineage>
        <taxon>Eukaryota</taxon>
        <taxon>Sar</taxon>
        <taxon>Alveolata</taxon>
        <taxon>Apicomplexa</taxon>
        <taxon>Aconoidasida</taxon>
        <taxon>Piroplasmida</taxon>
        <taxon>Theileriidae</taxon>
        <taxon>Theileria</taxon>
    </lineage>
</organism>
<dbReference type="KEGG" id="tan:TA14940"/>
<evidence type="ECO:0000313" key="2">
    <source>
        <dbReference type="EMBL" id="CAI74229.1"/>
    </source>
</evidence>
<keyword evidence="3" id="KW-1185">Reference proteome</keyword>
<dbReference type="InParanoid" id="Q4UFB0"/>
<evidence type="ECO:0000313" key="3">
    <source>
        <dbReference type="Proteomes" id="UP000001950"/>
    </source>
</evidence>
<feature type="compositionally biased region" description="Acidic residues" evidence="1">
    <location>
        <begin position="246"/>
        <end position="257"/>
    </location>
</feature>
<protein>
    <submittedName>
        <fullName evidence="2">Uncharacterized protein</fullName>
    </submittedName>
</protein>